<comment type="caution">
    <text evidence="4">The sequence shown here is derived from an EMBL/GenBank/DDBJ whole genome shotgun (WGS) entry which is preliminary data.</text>
</comment>
<keyword evidence="5" id="KW-1185">Reference proteome</keyword>
<evidence type="ECO:0000256" key="1">
    <source>
        <dbReference type="ARBA" id="ARBA00005250"/>
    </source>
</evidence>
<proteinExistence type="inferred from homology"/>
<dbReference type="STRING" id="314256.OG2516_16676"/>
<dbReference type="GO" id="GO:0017001">
    <property type="term" value="P:antibiotic catabolic process"/>
    <property type="evidence" value="ECO:0007669"/>
    <property type="project" value="UniProtKB-ARBA"/>
</dbReference>
<dbReference type="Pfam" id="PF21221">
    <property type="entry name" value="B_lactamase-like_C"/>
    <property type="match status" value="1"/>
</dbReference>
<reference evidence="4 5" key="1">
    <citation type="journal article" date="2010" name="J. Bacteriol.">
        <title>Genome sequences of Oceanicola granulosus HTCC2516(T) and Oceanicola batsensis HTCC2597(TDelta).</title>
        <authorList>
            <person name="Thrash J.C."/>
            <person name="Cho J.C."/>
            <person name="Vergin K.L."/>
            <person name="Giovannoni S.J."/>
        </authorList>
    </citation>
    <scope>NUCLEOTIDE SEQUENCE [LARGE SCALE GENOMIC DNA]</scope>
    <source>
        <strain evidence="5">ATCC BAA-861 / DSM 15982 / KCTC 12143 / HTCC2516</strain>
    </source>
</reference>
<dbReference type="SUPFAM" id="SSF56281">
    <property type="entry name" value="Metallo-hydrolase/oxidoreductase"/>
    <property type="match status" value="1"/>
</dbReference>
<dbReference type="InterPro" id="IPR048933">
    <property type="entry name" value="B_lactamase-like_C"/>
</dbReference>
<dbReference type="HOGENOM" id="CLU_048478_0_1_5"/>
<evidence type="ECO:0000259" key="3">
    <source>
        <dbReference type="SMART" id="SM00849"/>
    </source>
</evidence>
<dbReference type="Proteomes" id="UP000003635">
    <property type="component" value="Unassembled WGS sequence"/>
</dbReference>
<dbReference type="Gene3D" id="1.10.10.10">
    <property type="entry name" value="Winged helix-like DNA-binding domain superfamily/Winged helix DNA-binding domain"/>
    <property type="match status" value="1"/>
</dbReference>
<dbReference type="AlphaFoldDB" id="Q2CCE8"/>
<evidence type="ECO:0000256" key="2">
    <source>
        <dbReference type="SAM" id="MobiDB-lite"/>
    </source>
</evidence>
<dbReference type="InterPro" id="IPR001279">
    <property type="entry name" value="Metallo-B-lactamas"/>
</dbReference>
<comment type="similarity">
    <text evidence="1">Belongs to the metallo-beta-lactamase superfamily. Class-B beta-lactamase family.</text>
</comment>
<dbReference type="InterPro" id="IPR036866">
    <property type="entry name" value="RibonucZ/Hydroxyglut_hydro"/>
</dbReference>
<dbReference type="Gene3D" id="3.60.15.10">
    <property type="entry name" value="Ribonuclease Z/Hydroxyacylglutathione hydrolase-like"/>
    <property type="match status" value="1"/>
</dbReference>
<dbReference type="PANTHER" id="PTHR42951:SF4">
    <property type="entry name" value="ACYL-COENZYME A THIOESTERASE MBLAC2"/>
    <property type="match status" value="1"/>
</dbReference>
<accession>Q2CCE8</accession>
<dbReference type="RefSeq" id="WP_007256893.1">
    <property type="nucleotide sequence ID" value="NZ_CH724109.1"/>
</dbReference>
<dbReference type="EMBL" id="AAOT01000030">
    <property type="protein sequence ID" value="EAR50370.1"/>
    <property type="molecule type" value="Genomic_DNA"/>
</dbReference>
<evidence type="ECO:0000313" key="4">
    <source>
        <dbReference type="EMBL" id="EAR50370.1"/>
    </source>
</evidence>
<organism evidence="4 5">
    <name type="scientific">Oceanicola granulosus (strain ATCC BAA-861 / DSM 15982 / KCTC 12143 / HTCC2516)</name>
    <dbReference type="NCBI Taxonomy" id="314256"/>
    <lineage>
        <taxon>Bacteria</taxon>
        <taxon>Pseudomonadati</taxon>
        <taxon>Pseudomonadota</taxon>
        <taxon>Alphaproteobacteria</taxon>
        <taxon>Rhodobacterales</taxon>
        <taxon>Roseobacteraceae</taxon>
        <taxon>Oceanicola</taxon>
    </lineage>
</organism>
<dbReference type="InterPro" id="IPR050855">
    <property type="entry name" value="NDM-1-like"/>
</dbReference>
<dbReference type="SMART" id="SM00849">
    <property type="entry name" value="Lactamase_B"/>
    <property type="match status" value="1"/>
</dbReference>
<name>Q2CCE8_OCEGH</name>
<sequence>MSRETTRIVTPWPEPPEDGTAREVAEGVLWVRLALPMALDHVNAYALDDGDGWTLLDPGLHDARTVGHWEALLAGPLAGRPVWRVVVTHHHPDHIGMAGWFQRRGAELWTTRTAYVTARMLVLDEQESWPDETVAHYRGAGMDAAVLAERLAQRPFNFADSVAPLRLGYRRLVEGERVRLGGRDWDVRMGDGHAPEHATFWSRDDDLVLGGDQLLGSITPNIGVYPTEPLADPLAEWIAACRRLAPHARADQLVLPGHRLPFRGLPDRLAQFEAHHERALARLHAHLAEPRTAAECFPPLFRRRIGAGEYGLALGEALAHCHRLWYAGRATRERRGDAWVFAAR</sequence>
<feature type="domain" description="Metallo-beta-lactamase" evidence="3">
    <location>
        <begin position="41"/>
        <end position="258"/>
    </location>
</feature>
<feature type="region of interest" description="Disordered" evidence="2">
    <location>
        <begin position="1"/>
        <end position="20"/>
    </location>
</feature>
<protein>
    <submittedName>
        <fullName evidence="4">Metallo-beta-lactamase family protein</fullName>
    </submittedName>
</protein>
<dbReference type="InterPro" id="IPR036388">
    <property type="entry name" value="WH-like_DNA-bd_sf"/>
</dbReference>
<dbReference type="PANTHER" id="PTHR42951">
    <property type="entry name" value="METALLO-BETA-LACTAMASE DOMAIN-CONTAINING"/>
    <property type="match status" value="1"/>
</dbReference>
<gene>
    <name evidence="4" type="ORF">OG2516_16676</name>
</gene>
<dbReference type="Pfam" id="PF00753">
    <property type="entry name" value="Lactamase_B"/>
    <property type="match status" value="1"/>
</dbReference>
<evidence type="ECO:0000313" key="5">
    <source>
        <dbReference type="Proteomes" id="UP000003635"/>
    </source>
</evidence>
<dbReference type="eggNOG" id="COG0491">
    <property type="taxonomic scope" value="Bacteria"/>
</dbReference>